<evidence type="ECO:0000313" key="4">
    <source>
        <dbReference type="Proteomes" id="UP000673691"/>
    </source>
</evidence>
<organism evidence="3 4">
    <name type="scientific">Olpidium bornovanus</name>
    <dbReference type="NCBI Taxonomy" id="278681"/>
    <lineage>
        <taxon>Eukaryota</taxon>
        <taxon>Fungi</taxon>
        <taxon>Fungi incertae sedis</taxon>
        <taxon>Olpidiomycota</taxon>
        <taxon>Olpidiomycotina</taxon>
        <taxon>Olpidiomycetes</taxon>
        <taxon>Olpidiales</taxon>
        <taxon>Olpidiaceae</taxon>
        <taxon>Olpidium</taxon>
    </lineage>
</organism>
<dbReference type="Pfam" id="PF00617">
    <property type="entry name" value="RasGEF"/>
    <property type="match status" value="1"/>
</dbReference>
<dbReference type="GO" id="GO:0005085">
    <property type="term" value="F:guanyl-nucleotide exchange factor activity"/>
    <property type="evidence" value="ECO:0007669"/>
    <property type="project" value="InterPro"/>
</dbReference>
<keyword evidence="4" id="KW-1185">Reference proteome</keyword>
<dbReference type="InterPro" id="IPR036964">
    <property type="entry name" value="RASGEF_cat_dom_sf"/>
</dbReference>
<reference evidence="3 4" key="1">
    <citation type="journal article" name="Sci. Rep.">
        <title>Genome-scale phylogenetic analyses confirm Olpidium as the closest living zoosporic fungus to the non-flagellated, terrestrial fungi.</title>
        <authorList>
            <person name="Chang Y."/>
            <person name="Rochon D."/>
            <person name="Sekimoto S."/>
            <person name="Wang Y."/>
            <person name="Chovatia M."/>
            <person name="Sandor L."/>
            <person name="Salamov A."/>
            <person name="Grigoriev I.V."/>
            <person name="Stajich J.E."/>
            <person name="Spatafora J.W."/>
        </authorList>
    </citation>
    <scope>NUCLEOTIDE SEQUENCE [LARGE SCALE GENOMIC DNA]</scope>
    <source>
        <strain evidence="3">S191</strain>
    </source>
</reference>
<dbReference type="EMBL" id="JAEFCI010000729">
    <property type="protein sequence ID" value="KAG5463352.1"/>
    <property type="molecule type" value="Genomic_DNA"/>
</dbReference>
<feature type="domain" description="Ras-GEF" evidence="2">
    <location>
        <begin position="6"/>
        <end position="81"/>
    </location>
</feature>
<dbReference type="Gene3D" id="1.10.840.10">
    <property type="entry name" value="Ras guanine-nucleotide exchange factors catalytic domain"/>
    <property type="match status" value="1"/>
</dbReference>
<dbReference type="GO" id="GO:0007264">
    <property type="term" value="P:small GTPase-mediated signal transduction"/>
    <property type="evidence" value="ECO:0007669"/>
    <property type="project" value="InterPro"/>
</dbReference>
<comment type="caution">
    <text evidence="3">The sequence shown here is derived from an EMBL/GenBank/DDBJ whole genome shotgun (WGS) entry which is preliminary data.</text>
</comment>
<dbReference type="SUPFAM" id="SSF48366">
    <property type="entry name" value="Ras GEF"/>
    <property type="match status" value="1"/>
</dbReference>
<evidence type="ECO:0000313" key="3">
    <source>
        <dbReference type="EMBL" id="KAG5463352.1"/>
    </source>
</evidence>
<protein>
    <recommendedName>
        <fullName evidence="2">Ras-GEF domain-containing protein</fullName>
    </recommendedName>
</protein>
<proteinExistence type="predicted"/>
<gene>
    <name evidence="3" type="ORF">BJ554DRAFT_8228</name>
</gene>
<dbReference type="InterPro" id="IPR001895">
    <property type="entry name" value="RASGEF_cat_dom"/>
</dbReference>
<evidence type="ECO:0000256" key="1">
    <source>
        <dbReference type="SAM" id="MobiDB-lite"/>
    </source>
</evidence>
<sequence>MQMAGAWKLLEPKHLLMFREIDRLLHPGDNYSNYRDRWSRALDSGSAAAPPGERGDGTDPAAKSGDAAPPSIPFLAAHIQLIWAIWSDPPPVDAGIVDGGRLAAVHRVVERLERERRHDWRASVPEDATANLLAHIDSVRPDTAETPAAAPSAAAAGGGGGFGASRRFGSALLLSAAGRAGKTRGKEEGAGRARAF</sequence>
<evidence type="ECO:0000259" key="2">
    <source>
        <dbReference type="Pfam" id="PF00617"/>
    </source>
</evidence>
<dbReference type="AlphaFoldDB" id="A0A8H8A1V8"/>
<dbReference type="Proteomes" id="UP000673691">
    <property type="component" value="Unassembled WGS sequence"/>
</dbReference>
<dbReference type="InterPro" id="IPR023578">
    <property type="entry name" value="Ras_GEF_dom_sf"/>
</dbReference>
<feature type="region of interest" description="Disordered" evidence="1">
    <location>
        <begin position="43"/>
        <end position="69"/>
    </location>
</feature>
<name>A0A8H8A1V8_9FUNG</name>
<accession>A0A8H8A1V8</accession>